<name>A0A8I3ZZM4_CALJA</name>
<feature type="region of interest" description="Disordered" evidence="1">
    <location>
        <begin position="1"/>
        <end position="41"/>
    </location>
</feature>
<proteinExistence type="predicted"/>
<dbReference type="AlphaFoldDB" id="A0A8I3ZZM4"/>
<feature type="compositionally biased region" description="Basic and acidic residues" evidence="1">
    <location>
        <begin position="29"/>
        <end position="40"/>
    </location>
</feature>
<sequence length="75" mass="8210">MRTHGGLGAVAQACNPSTLGGRSGWITRSTDREHPGRHGETPSLLKIRKLNWAWWRVPVIPATREAEAGELPADK</sequence>
<evidence type="ECO:0000313" key="3">
    <source>
        <dbReference type="Proteomes" id="UP000008225"/>
    </source>
</evidence>
<reference evidence="2" key="2">
    <citation type="submission" date="2025-08" db="UniProtKB">
        <authorList>
            <consortium name="Ensembl"/>
        </authorList>
    </citation>
    <scope>IDENTIFICATION</scope>
</reference>
<reference evidence="2 3" key="1">
    <citation type="submission" date="2009-03" db="EMBL/GenBank/DDBJ databases">
        <authorList>
            <person name="Warren W."/>
            <person name="Ye L."/>
            <person name="Minx P."/>
            <person name="Worley K."/>
            <person name="Gibbs R."/>
            <person name="Wilson R.K."/>
        </authorList>
    </citation>
    <scope>NUCLEOTIDE SEQUENCE [LARGE SCALE GENOMIC DNA]</scope>
</reference>
<organism evidence="2 3">
    <name type="scientific">Callithrix jacchus</name>
    <name type="common">White-tufted-ear marmoset</name>
    <name type="synonym">Simia Jacchus</name>
    <dbReference type="NCBI Taxonomy" id="9483"/>
    <lineage>
        <taxon>Eukaryota</taxon>
        <taxon>Metazoa</taxon>
        <taxon>Chordata</taxon>
        <taxon>Craniata</taxon>
        <taxon>Vertebrata</taxon>
        <taxon>Euteleostomi</taxon>
        <taxon>Mammalia</taxon>
        <taxon>Eutheria</taxon>
        <taxon>Euarchontoglires</taxon>
        <taxon>Primates</taxon>
        <taxon>Haplorrhini</taxon>
        <taxon>Platyrrhini</taxon>
        <taxon>Cebidae</taxon>
        <taxon>Callitrichinae</taxon>
        <taxon>Callithrix</taxon>
        <taxon>Callithrix</taxon>
    </lineage>
</organism>
<reference evidence="2" key="3">
    <citation type="submission" date="2025-09" db="UniProtKB">
        <authorList>
            <consortium name="Ensembl"/>
        </authorList>
    </citation>
    <scope>IDENTIFICATION</scope>
</reference>
<accession>A0A8I3ZZM4</accession>
<evidence type="ECO:0000256" key="1">
    <source>
        <dbReference type="SAM" id="MobiDB-lite"/>
    </source>
</evidence>
<protein>
    <submittedName>
        <fullName evidence="2">Uncharacterized protein</fullName>
    </submittedName>
</protein>
<evidence type="ECO:0000313" key="2">
    <source>
        <dbReference type="Ensembl" id="ENSCJAP00000079352.1"/>
    </source>
</evidence>
<keyword evidence="3" id="KW-1185">Reference proteome</keyword>
<dbReference type="GeneTree" id="ENSGT00980000201849"/>
<dbReference type="Ensembl" id="ENSCJAT00000133794.1">
    <property type="protein sequence ID" value="ENSCJAP00000079352.1"/>
    <property type="gene ID" value="ENSCJAG00000083005.1"/>
</dbReference>
<dbReference type="Proteomes" id="UP000008225">
    <property type="component" value="Chromosome 9"/>
</dbReference>